<accession>A0A4Z0GMF5</accession>
<dbReference type="Gene3D" id="1.10.10.10">
    <property type="entry name" value="Winged helix-like DNA-binding domain superfamily/Winged helix DNA-binding domain"/>
    <property type="match status" value="1"/>
</dbReference>
<dbReference type="InterPro" id="IPR051081">
    <property type="entry name" value="HTH_MetalResp_TranReg"/>
</dbReference>
<dbReference type="InterPro" id="IPR036390">
    <property type="entry name" value="WH_DNA-bd_sf"/>
</dbReference>
<evidence type="ECO:0000313" key="5">
    <source>
        <dbReference type="EMBL" id="TGA97692.1"/>
    </source>
</evidence>
<dbReference type="PRINTS" id="PR00778">
    <property type="entry name" value="HTHARSR"/>
</dbReference>
<keyword evidence="2" id="KW-0238">DNA-binding</keyword>
<evidence type="ECO:0000256" key="2">
    <source>
        <dbReference type="ARBA" id="ARBA00023125"/>
    </source>
</evidence>
<dbReference type="SMART" id="SM00418">
    <property type="entry name" value="HTH_ARSR"/>
    <property type="match status" value="1"/>
</dbReference>
<dbReference type="GO" id="GO:0003700">
    <property type="term" value="F:DNA-binding transcription factor activity"/>
    <property type="evidence" value="ECO:0007669"/>
    <property type="project" value="InterPro"/>
</dbReference>
<evidence type="ECO:0000313" key="6">
    <source>
        <dbReference type="Proteomes" id="UP000298347"/>
    </source>
</evidence>
<evidence type="ECO:0000256" key="1">
    <source>
        <dbReference type="ARBA" id="ARBA00023015"/>
    </source>
</evidence>
<dbReference type="AlphaFoldDB" id="A0A4Z0GMF5"/>
<dbReference type="InterPro" id="IPR001845">
    <property type="entry name" value="HTH_ArsR_DNA-bd_dom"/>
</dbReference>
<dbReference type="InterPro" id="IPR036388">
    <property type="entry name" value="WH-like_DNA-bd_sf"/>
</dbReference>
<dbReference type="InterPro" id="IPR011991">
    <property type="entry name" value="ArsR-like_HTH"/>
</dbReference>
<comment type="caution">
    <text evidence="5">The sequence shown here is derived from an EMBL/GenBank/DDBJ whole genome shotgun (WGS) entry which is preliminary data.</text>
</comment>
<dbReference type="OrthoDB" id="9799175at2"/>
<evidence type="ECO:0000259" key="4">
    <source>
        <dbReference type="PROSITE" id="PS50987"/>
    </source>
</evidence>
<reference evidence="5 6" key="1">
    <citation type="journal article" date="2015" name="Int. J. Syst. Evol. Microbiol.">
        <title>Sporolactobacillus shoreae sp. nov. and Sporolactobacillus spathodeae sp. nov., two spore-forming lactic acid bacteria isolated from tree barks in Thailand.</title>
        <authorList>
            <person name="Thamacharoensuk T."/>
            <person name="Kitahara M."/>
            <person name="Ohkuma M."/>
            <person name="Thongchul N."/>
            <person name="Tanasupawat S."/>
        </authorList>
    </citation>
    <scope>NUCLEOTIDE SEQUENCE [LARGE SCALE GENOMIC DNA]</scope>
    <source>
        <strain evidence="5 6">BK92</strain>
    </source>
</reference>
<keyword evidence="6" id="KW-1185">Reference proteome</keyword>
<protein>
    <submittedName>
        <fullName evidence="5">ArsR family transcriptional regulator</fullName>
    </submittedName>
</protein>
<feature type="domain" description="HTH arsR-type" evidence="4">
    <location>
        <begin position="1"/>
        <end position="93"/>
    </location>
</feature>
<dbReference type="Pfam" id="PF01022">
    <property type="entry name" value="HTH_5"/>
    <property type="match status" value="1"/>
</dbReference>
<dbReference type="SUPFAM" id="SSF46785">
    <property type="entry name" value="Winged helix' DNA-binding domain"/>
    <property type="match status" value="1"/>
</dbReference>
<dbReference type="PROSITE" id="PS50987">
    <property type="entry name" value="HTH_ARSR_2"/>
    <property type="match status" value="1"/>
</dbReference>
<dbReference type="GO" id="GO:0003677">
    <property type="term" value="F:DNA binding"/>
    <property type="evidence" value="ECO:0007669"/>
    <property type="project" value="UniProtKB-KW"/>
</dbReference>
<dbReference type="CDD" id="cd00090">
    <property type="entry name" value="HTH_ARSR"/>
    <property type="match status" value="1"/>
</dbReference>
<evidence type="ECO:0000256" key="3">
    <source>
        <dbReference type="ARBA" id="ARBA00023163"/>
    </source>
</evidence>
<keyword evidence="1" id="KW-0805">Transcription regulation</keyword>
<proteinExistence type="predicted"/>
<gene>
    <name evidence="5" type="ORF">E4665_11355</name>
</gene>
<dbReference type="EMBL" id="SRJD01000012">
    <property type="protein sequence ID" value="TGA97692.1"/>
    <property type="molecule type" value="Genomic_DNA"/>
</dbReference>
<dbReference type="NCBIfam" id="NF033788">
    <property type="entry name" value="HTH_metalloreg"/>
    <property type="match status" value="1"/>
</dbReference>
<dbReference type="PANTHER" id="PTHR33154">
    <property type="entry name" value="TRANSCRIPTIONAL REGULATOR, ARSR FAMILY"/>
    <property type="match status" value="1"/>
</dbReference>
<name>A0A4Z0GMF5_9BACL</name>
<dbReference type="RefSeq" id="WP_135348902.1">
    <property type="nucleotide sequence ID" value="NZ_SRJD01000012.1"/>
</dbReference>
<dbReference type="PANTHER" id="PTHR33154:SF33">
    <property type="entry name" value="TRANSCRIPTIONAL REPRESSOR SDPR"/>
    <property type="match status" value="1"/>
</dbReference>
<organism evidence="5 6">
    <name type="scientific">Sporolactobacillus shoreae</name>
    <dbReference type="NCBI Taxonomy" id="1465501"/>
    <lineage>
        <taxon>Bacteria</taxon>
        <taxon>Bacillati</taxon>
        <taxon>Bacillota</taxon>
        <taxon>Bacilli</taxon>
        <taxon>Bacillales</taxon>
        <taxon>Sporolactobacillaceae</taxon>
        <taxon>Sporolactobacillus</taxon>
    </lineage>
</organism>
<dbReference type="Proteomes" id="UP000298347">
    <property type="component" value="Unassembled WGS sequence"/>
</dbReference>
<keyword evidence="3" id="KW-0804">Transcription</keyword>
<sequence length="112" mass="13300">MNKLARKHDVFQAIADPNRRKMVRLLADEERSITGIVQHFSISRTAVNKHLNILTDAGVILAHKSGREVRYRLLPESLYEIQKWVSFYERYWDEQLLALKDYVENDEKKKED</sequence>